<name>A0A1X0R6P5_RHIZD</name>
<dbReference type="GO" id="GO:0005763">
    <property type="term" value="C:mitochondrial small ribosomal subunit"/>
    <property type="evidence" value="ECO:0007669"/>
    <property type="project" value="TreeGrafter"/>
</dbReference>
<evidence type="ECO:0000256" key="2">
    <source>
        <dbReference type="ARBA" id="ARBA00022980"/>
    </source>
</evidence>
<dbReference type="InterPro" id="IPR052837">
    <property type="entry name" value="Mitoribosomal_bS21"/>
</dbReference>
<dbReference type="PANTHER" id="PTHR41237:SF1">
    <property type="entry name" value="SMALL RIBOSOMAL SUBUNIT PROTEIN BS21M"/>
    <property type="match status" value="1"/>
</dbReference>
<keyword evidence="2" id="KW-0689">Ribosomal protein</keyword>
<dbReference type="Proteomes" id="UP000242414">
    <property type="component" value="Unassembled WGS sequence"/>
</dbReference>
<dbReference type="Pfam" id="PF01165">
    <property type="entry name" value="Ribosomal_S21"/>
    <property type="match status" value="1"/>
</dbReference>
<dbReference type="GO" id="GO:0003735">
    <property type="term" value="F:structural constituent of ribosome"/>
    <property type="evidence" value="ECO:0007669"/>
    <property type="project" value="InterPro"/>
</dbReference>
<gene>
    <name evidence="4" type="ORF">BCV72DRAFT_304422</name>
</gene>
<dbReference type="PANTHER" id="PTHR41237">
    <property type="entry name" value="37S RIBOSOMAL PROTEIN MRP21, MITOCHONDRIAL"/>
    <property type="match status" value="1"/>
</dbReference>
<protein>
    <recommendedName>
        <fullName evidence="5">Ribosomal protein S21</fullName>
    </recommendedName>
</protein>
<comment type="similarity">
    <text evidence="1">Belongs to the bacterial ribosomal protein bS21 family.</text>
</comment>
<dbReference type="GO" id="GO:0070124">
    <property type="term" value="P:mitochondrial translational initiation"/>
    <property type="evidence" value="ECO:0007669"/>
    <property type="project" value="TreeGrafter"/>
</dbReference>
<evidence type="ECO:0000256" key="3">
    <source>
        <dbReference type="ARBA" id="ARBA00023274"/>
    </source>
</evidence>
<keyword evidence="3" id="KW-0687">Ribonucleoprotein</keyword>
<reference evidence="4" key="1">
    <citation type="journal article" date="2016" name="Proc. Natl. Acad. Sci. U.S.A.">
        <title>Lipid metabolic changes in an early divergent fungus govern the establishment of a mutualistic symbiosis with endobacteria.</title>
        <authorList>
            <person name="Lastovetsky O.A."/>
            <person name="Gaspar M.L."/>
            <person name="Mondo S.J."/>
            <person name="LaButti K.M."/>
            <person name="Sandor L."/>
            <person name="Grigoriev I.V."/>
            <person name="Henry S.A."/>
            <person name="Pawlowska T.E."/>
        </authorList>
    </citation>
    <scope>NUCLEOTIDE SEQUENCE [LARGE SCALE GENOMIC DNA]</scope>
    <source>
        <strain evidence="4">ATCC 52814</strain>
    </source>
</reference>
<evidence type="ECO:0000256" key="1">
    <source>
        <dbReference type="ARBA" id="ARBA00006640"/>
    </source>
</evidence>
<dbReference type="VEuPathDB" id="FungiDB:BCV72DRAFT_304422"/>
<dbReference type="EMBL" id="KV921900">
    <property type="protein sequence ID" value="ORE07672.1"/>
    <property type="molecule type" value="Genomic_DNA"/>
</dbReference>
<organism evidence="4">
    <name type="scientific">Rhizopus microsporus var. microsporus</name>
    <dbReference type="NCBI Taxonomy" id="86635"/>
    <lineage>
        <taxon>Eukaryota</taxon>
        <taxon>Fungi</taxon>
        <taxon>Fungi incertae sedis</taxon>
        <taxon>Mucoromycota</taxon>
        <taxon>Mucoromycotina</taxon>
        <taxon>Mucoromycetes</taxon>
        <taxon>Mucorales</taxon>
        <taxon>Mucorineae</taxon>
        <taxon>Rhizopodaceae</taxon>
        <taxon>Rhizopus</taxon>
    </lineage>
</organism>
<accession>A0A1X0R6P5</accession>
<evidence type="ECO:0008006" key="5">
    <source>
        <dbReference type="Google" id="ProtNLM"/>
    </source>
</evidence>
<proteinExistence type="inferred from homology"/>
<sequence>MNMLRLFNFSKNTLKPMEWARQLSTTSACRKSKKVVGDSPEPPVMPAVVGSTILQPKELPNSLNPYLGRSIGNVHNPNIAYRRLNNILMQNNVRKELRANLRYEKPAVARRRKNMERNRKLFGAMVSKKVALIMQMKQRGM</sequence>
<dbReference type="InterPro" id="IPR001911">
    <property type="entry name" value="Ribosomal_bS21"/>
</dbReference>
<dbReference type="OrthoDB" id="2501249at2759"/>
<dbReference type="AlphaFoldDB" id="A0A1X0R6P5"/>
<evidence type="ECO:0000313" key="4">
    <source>
        <dbReference type="EMBL" id="ORE07672.1"/>
    </source>
</evidence>